<feature type="compositionally biased region" description="Polar residues" evidence="1">
    <location>
        <begin position="1"/>
        <end position="10"/>
    </location>
</feature>
<reference evidence="3" key="2">
    <citation type="submission" date="2010-01" db="EMBL/GenBank/DDBJ databases">
        <title>The complete genome of Geodermatophilus obscurus DSM 43160.</title>
        <authorList>
            <consortium name="US DOE Joint Genome Institute (JGI-PGF)"/>
            <person name="Lucas S."/>
            <person name="Copeland A."/>
            <person name="Lapidus A."/>
            <person name="Glavina del Rio T."/>
            <person name="Dalin E."/>
            <person name="Tice H."/>
            <person name="Bruce D."/>
            <person name="Goodwin L."/>
            <person name="Pitluck S."/>
            <person name="Kyrpides N."/>
            <person name="Mavromatis K."/>
            <person name="Ivanova N."/>
            <person name="Munk A.C."/>
            <person name="Brettin T."/>
            <person name="Detter J.C."/>
            <person name="Han C."/>
            <person name="Larimer F."/>
            <person name="Land M."/>
            <person name="Hauser L."/>
            <person name="Markowitz V."/>
            <person name="Cheng J.-F."/>
            <person name="Hugenholtz P."/>
            <person name="Woyke T."/>
            <person name="Wu D."/>
            <person name="Jando M."/>
            <person name="Schneider S."/>
            <person name="Klenk H.-P."/>
            <person name="Eisen J.A."/>
        </authorList>
    </citation>
    <scope>NUCLEOTIDE SEQUENCE [LARGE SCALE GENOMIC DNA]</scope>
    <source>
        <strain evidence="3">ATCC 25078 / DSM 43160 / JCM 3152 / KCC A-0152 / KCTC 9177 / NBRC 13315 / NRRL B-3577 / G-20</strain>
    </source>
</reference>
<evidence type="ECO:0000313" key="3">
    <source>
        <dbReference type="Proteomes" id="UP000001382"/>
    </source>
</evidence>
<dbReference type="HOGENOM" id="CLU_086407_1_1_11"/>
<reference evidence="2 3" key="1">
    <citation type="journal article" date="2010" name="Stand. Genomic Sci.">
        <title>Complete genome sequence of Geodermatophilus obscurus type strain (G-20).</title>
        <authorList>
            <person name="Ivanova N."/>
            <person name="Sikorski J."/>
            <person name="Jando M."/>
            <person name="Munk C."/>
            <person name="Lapidus A."/>
            <person name="Glavina Del Rio T."/>
            <person name="Copeland A."/>
            <person name="Tice H."/>
            <person name="Cheng J.-F."/>
            <person name="Lucas S."/>
            <person name="Chen F."/>
            <person name="Nolan M."/>
            <person name="Bruce D."/>
            <person name="Goodwin L."/>
            <person name="Pitluck S."/>
            <person name="Mavromatis K."/>
            <person name="Mikhailova N."/>
            <person name="Pati A."/>
            <person name="Chen A."/>
            <person name="Palaniappan K."/>
            <person name="Land M."/>
            <person name="Hauser L."/>
            <person name="Chang Y.-J."/>
            <person name="Jeffries C.D."/>
            <person name="Meincke L."/>
            <person name="Brettin T."/>
            <person name="Detter J.C."/>
            <person name="Detter J.C."/>
            <person name="Rohde M."/>
            <person name="Goeker M."/>
            <person name="Bristow J."/>
            <person name="Eisen J.A."/>
            <person name="Markowitz V."/>
            <person name="Hugenholtz P."/>
            <person name="Kyrpides N.C."/>
            <person name="Klenk H.-P."/>
        </authorList>
    </citation>
    <scope>NUCLEOTIDE SEQUENCE [LARGE SCALE GENOMIC DNA]</scope>
    <source>
        <strain evidence="3">ATCC 25078 / DSM 43160 / JCM 3152 / KCC A-0152 / KCTC 9177 / NBRC 13315 / NRRL B-3577 / G-20</strain>
    </source>
</reference>
<dbReference type="InterPro" id="IPR007344">
    <property type="entry name" value="GrpB/CoaE"/>
</dbReference>
<dbReference type="SUPFAM" id="SSF81301">
    <property type="entry name" value="Nucleotidyltransferase"/>
    <property type="match status" value="1"/>
</dbReference>
<feature type="region of interest" description="Disordered" evidence="1">
    <location>
        <begin position="1"/>
        <end position="20"/>
    </location>
</feature>
<dbReference type="InterPro" id="IPR043519">
    <property type="entry name" value="NT_sf"/>
</dbReference>
<dbReference type="Proteomes" id="UP000001382">
    <property type="component" value="Chromosome"/>
</dbReference>
<proteinExistence type="predicted"/>
<dbReference type="Pfam" id="PF04229">
    <property type="entry name" value="GrpB"/>
    <property type="match status" value="1"/>
</dbReference>
<dbReference type="AlphaFoldDB" id="D2SB44"/>
<dbReference type="eggNOG" id="COG2320">
    <property type="taxonomic scope" value="Bacteria"/>
</dbReference>
<dbReference type="KEGG" id="gob:Gobs_1247"/>
<dbReference type="Gene3D" id="3.30.460.10">
    <property type="entry name" value="Beta Polymerase, domain 2"/>
    <property type="match status" value="1"/>
</dbReference>
<evidence type="ECO:0000256" key="1">
    <source>
        <dbReference type="SAM" id="MobiDB-lite"/>
    </source>
</evidence>
<sequence>MAGNGATSSDVTDEERDAHLDSVLIGGREPVTVVVQDPDPEWPVRFSAVRDLLEARLGGRALDIEHVGSTAVPGLAAKPIVDVLLTVADVEDEGAYAPALESAGLVLRVREPGHRMFRSPEKDVHVHVHQPDDPAVTDLLDLRDRLRRSREDRALYAATKRALAGREWPDMDHYADAKSAVVAAILSRARTEVRRRP</sequence>
<dbReference type="STRING" id="526225.Gobs_1247"/>
<dbReference type="PANTHER" id="PTHR34822:SF1">
    <property type="entry name" value="GRPB FAMILY PROTEIN"/>
    <property type="match status" value="1"/>
</dbReference>
<accession>D2SB44</accession>
<dbReference type="EMBL" id="CP001867">
    <property type="protein sequence ID" value="ADB73992.1"/>
    <property type="molecule type" value="Genomic_DNA"/>
</dbReference>
<name>D2SB44_GEOOG</name>
<organism evidence="2 3">
    <name type="scientific">Geodermatophilus obscurus (strain ATCC 25078 / DSM 43160 / JCM 3152 / CCUG 61914 / KCC A-0152 / KCTC 9177 / NBRC 13315 / NRRL B-3577 / G-20)</name>
    <dbReference type="NCBI Taxonomy" id="526225"/>
    <lineage>
        <taxon>Bacteria</taxon>
        <taxon>Bacillati</taxon>
        <taxon>Actinomycetota</taxon>
        <taxon>Actinomycetes</taxon>
        <taxon>Geodermatophilales</taxon>
        <taxon>Geodermatophilaceae</taxon>
        <taxon>Geodermatophilus</taxon>
    </lineage>
</organism>
<evidence type="ECO:0000313" key="2">
    <source>
        <dbReference type="EMBL" id="ADB73992.1"/>
    </source>
</evidence>
<evidence type="ECO:0008006" key="4">
    <source>
        <dbReference type="Google" id="ProtNLM"/>
    </source>
</evidence>
<dbReference type="OrthoDB" id="9799092at2"/>
<keyword evidence="3" id="KW-1185">Reference proteome</keyword>
<dbReference type="PANTHER" id="PTHR34822">
    <property type="entry name" value="GRPB DOMAIN PROTEIN (AFU_ORTHOLOGUE AFUA_1G01530)"/>
    <property type="match status" value="1"/>
</dbReference>
<protein>
    <recommendedName>
        <fullName evidence="4">GrpB family protein</fullName>
    </recommendedName>
</protein>
<gene>
    <name evidence="2" type="ordered locus">Gobs_1247</name>
</gene>